<keyword evidence="4 6" id="KW-1133">Transmembrane helix</keyword>
<sequence length="317" mass="33644">MTRSVRSVPMALRRLNTLYRRHALAAALAVLIIPLVNLGAYPMRVAVMCAIYSLLALSLNLLTGIAGQVSLGHAAFYAVGAYTSALLALRLGTPLWLSMPAAMLMGAAMGFVTFLPSRRVSGGYLAIVTMGIGEIVRLTLINWQSLTRGPMGLPGVPQAQVAGITLASPYQYYLLAMPLAALALVLLINLQRSNVGRKLTAVRIDPIAAQSMGIYPDRVKALAFTVSGAIAALAGALYAHFIGFIDPGSFRSDESITVLCMVVLGGMGNLPGSVLAAYLLTVIPEFLRGFDNVRMLIYGALLVALMLLKTTGRKHDA</sequence>
<evidence type="ECO:0000256" key="1">
    <source>
        <dbReference type="ARBA" id="ARBA00004651"/>
    </source>
</evidence>
<feature type="transmembrane region" description="Helical" evidence="6">
    <location>
        <begin position="256"/>
        <end position="283"/>
    </location>
</feature>
<dbReference type="PANTHER" id="PTHR30482:SF20">
    <property type="entry name" value="HIGH-AFFINITY BRANCHED-CHAIN AMINO ACID TRANSPORT SYSTEM PERMEASE PROTEIN LIVM"/>
    <property type="match status" value="1"/>
</dbReference>
<dbReference type="GO" id="GO:0005886">
    <property type="term" value="C:plasma membrane"/>
    <property type="evidence" value="ECO:0007669"/>
    <property type="project" value="UniProtKB-SubCell"/>
</dbReference>
<organism evidence="7 8">
    <name type="scientific">Candidatus Fimadaptatus faecigallinarum</name>
    <dbReference type="NCBI Taxonomy" id="2840814"/>
    <lineage>
        <taxon>Bacteria</taxon>
        <taxon>Bacillati</taxon>
        <taxon>Bacillota</taxon>
        <taxon>Clostridia</taxon>
        <taxon>Eubacteriales</taxon>
        <taxon>Candidatus Fimadaptatus</taxon>
    </lineage>
</organism>
<feature type="transmembrane region" description="Helical" evidence="6">
    <location>
        <begin position="295"/>
        <end position="312"/>
    </location>
</feature>
<evidence type="ECO:0000256" key="5">
    <source>
        <dbReference type="ARBA" id="ARBA00023136"/>
    </source>
</evidence>
<feature type="transmembrane region" description="Helical" evidence="6">
    <location>
        <begin position="95"/>
        <end position="115"/>
    </location>
</feature>
<feature type="transmembrane region" description="Helical" evidence="6">
    <location>
        <begin position="221"/>
        <end position="244"/>
    </location>
</feature>
<evidence type="ECO:0000313" key="7">
    <source>
        <dbReference type="EMBL" id="HIU46648.1"/>
    </source>
</evidence>
<feature type="transmembrane region" description="Helical" evidence="6">
    <location>
        <begin position="45"/>
        <end position="62"/>
    </location>
</feature>
<dbReference type="AlphaFoldDB" id="A0A9D1LRF7"/>
<feature type="transmembrane region" description="Helical" evidence="6">
    <location>
        <begin position="122"/>
        <end position="143"/>
    </location>
</feature>
<evidence type="ECO:0000256" key="2">
    <source>
        <dbReference type="ARBA" id="ARBA00022475"/>
    </source>
</evidence>
<dbReference type="EMBL" id="DVNK01000035">
    <property type="protein sequence ID" value="HIU46648.1"/>
    <property type="molecule type" value="Genomic_DNA"/>
</dbReference>
<dbReference type="Pfam" id="PF02653">
    <property type="entry name" value="BPD_transp_2"/>
    <property type="match status" value="1"/>
</dbReference>
<keyword evidence="5 6" id="KW-0472">Membrane</keyword>
<dbReference type="Proteomes" id="UP000824123">
    <property type="component" value="Unassembled WGS sequence"/>
</dbReference>
<comment type="caution">
    <text evidence="7">The sequence shown here is derived from an EMBL/GenBank/DDBJ whole genome shotgun (WGS) entry which is preliminary data.</text>
</comment>
<feature type="transmembrane region" description="Helical" evidence="6">
    <location>
        <begin position="21"/>
        <end position="39"/>
    </location>
</feature>
<protein>
    <submittedName>
        <fullName evidence="7">Branched-chain amino acid ABC transporter permease</fullName>
    </submittedName>
</protein>
<proteinExistence type="predicted"/>
<accession>A0A9D1LRF7</accession>
<keyword evidence="2" id="KW-1003">Cell membrane</keyword>
<dbReference type="CDD" id="cd06581">
    <property type="entry name" value="TM_PBP1_LivM_like"/>
    <property type="match status" value="1"/>
</dbReference>
<dbReference type="GO" id="GO:0015658">
    <property type="term" value="F:branched-chain amino acid transmembrane transporter activity"/>
    <property type="evidence" value="ECO:0007669"/>
    <property type="project" value="InterPro"/>
</dbReference>
<dbReference type="InterPro" id="IPR001851">
    <property type="entry name" value="ABC_transp_permease"/>
</dbReference>
<dbReference type="PANTHER" id="PTHR30482">
    <property type="entry name" value="HIGH-AFFINITY BRANCHED-CHAIN AMINO ACID TRANSPORT SYSTEM PERMEASE"/>
    <property type="match status" value="1"/>
</dbReference>
<comment type="subcellular location">
    <subcellularLocation>
        <location evidence="1">Cell membrane</location>
        <topology evidence="1">Multi-pass membrane protein</topology>
    </subcellularLocation>
</comment>
<evidence type="ECO:0000256" key="3">
    <source>
        <dbReference type="ARBA" id="ARBA00022692"/>
    </source>
</evidence>
<evidence type="ECO:0000256" key="6">
    <source>
        <dbReference type="SAM" id="Phobius"/>
    </source>
</evidence>
<evidence type="ECO:0000313" key="8">
    <source>
        <dbReference type="Proteomes" id="UP000824123"/>
    </source>
</evidence>
<keyword evidence="3 6" id="KW-0812">Transmembrane</keyword>
<gene>
    <name evidence="7" type="ORF">IAC59_05270</name>
</gene>
<dbReference type="InterPro" id="IPR043428">
    <property type="entry name" value="LivM-like"/>
</dbReference>
<feature type="transmembrane region" description="Helical" evidence="6">
    <location>
        <begin position="170"/>
        <end position="190"/>
    </location>
</feature>
<reference evidence="7" key="2">
    <citation type="journal article" date="2021" name="PeerJ">
        <title>Extensive microbial diversity within the chicken gut microbiome revealed by metagenomics and culture.</title>
        <authorList>
            <person name="Gilroy R."/>
            <person name="Ravi A."/>
            <person name="Getino M."/>
            <person name="Pursley I."/>
            <person name="Horton D.L."/>
            <person name="Alikhan N.F."/>
            <person name="Baker D."/>
            <person name="Gharbi K."/>
            <person name="Hall N."/>
            <person name="Watson M."/>
            <person name="Adriaenssens E.M."/>
            <person name="Foster-Nyarko E."/>
            <person name="Jarju S."/>
            <person name="Secka A."/>
            <person name="Antonio M."/>
            <person name="Oren A."/>
            <person name="Chaudhuri R.R."/>
            <person name="La Ragione R."/>
            <person name="Hildebrand F."/>
            <person name="Pallen M.J."/>
        </authorList>
    </citation>
    <scope>NUCLEOTIDE SEQUENCE</scope>
    <source>
        <strain evidence="7">ChiSxjej2B14-8506</strain>
    </source>
</reference>
<name>A0A9D1LRF7_9FIRM</name>
<reference evidence="7" key="1">
    <citation type="submission" date="2020-10" db="EMBL/GenBank/DDBJ databases">
        <authorList>
            <person name="Gilroy R."/>
        </authorList>
    </citation>
    <scope>NUCLEOTIDE SEQUENCE</scope>
    <source>
        <strain evidence="7">ChiSxjej2B14-8506</strain>
    </source>
</reference>
<feature type="transmembrane region" description="Helical" evidence="6">
    <location>
        <begin position="69"/>
        <end position="89"/>
    </location>
</feature>
<evidence type="ECO:0000256" key="4">
    <source>
        <dbReference type="ARBA" id="ARBA00022989"/>
    </source>
</evidence>